<feature type="domain" description="AB hydrolase-1" evidence="1">
    <location>
        <begin position="18"/>
        <end position="88"/>
    </location>
</feature>
<gene>
    <name evidence="2" type="ORF">BELL_0509g00010</name>
</gene>
<dbReference type="SUPFAM" id="SSF53474">
    <property type="entry name" value="alpha/beta-Hydrolases"/>
    <property type="match status" value="1"/>
</dbReference>
<keyword evidence="3" id="KW-1185">Reference proteome</keyword>
<dbReference type="Proteomes" id="UP000297229">
    <property type="component" value="Unassembled WGS sequence"/>
</dbReference>
<dbReference type="InterPro" id="IPR029058">
    <property type="entry name" value="AB_hydrolase_fold"/>
</dbReference>
<organism evidence="2 3">
    <name type="scientific">Botrytis elliptica</name>
    <dbReference type="NCBI Taxonomy" id="278938"/>
    <lineage>
        <taxon>Eukaryota</taxon>
        <taxon>Fungi</taxon>
        <taxon>Dikarya</taxon>
        <taxon>Ascomycota</taxon>
        <taxon>Pezizomycotina</taxon>
        <taxon>Leotiomycetes</taxon>
        <taxon>Helotiales</taxon>
        <taxon>Sclerotiniaceae</taxon>
        <taxon>Botrytis</taxon>
    </lineage>
</organism>
<protein>
    <recommendedName>
        <fullName evidence="1">AB hydrolase-1 domain-containing protein</fullName>
    </recommendedName>
</protein>
<dbReference type="Gene3D" id="3.40.50.1820">
    <property type="entry name" value="alpha/beta hydrolase"/>
    <property type="match status" value="1"/>
</dbReference>
<dbReference type="InterPro" id="IPR000073">
    <property type="entry name" value="AB_hydrolase_1"/>
</dbReference>
<comment type="caution">
    <text evidence="2">The sequence shown here is derived from an EMBL/GenBank/DDBJ whole genome shotgun (WGS) entry which is preliminary data.</text>
</comment>
<evidence type="ECO:0000259" key="1">
    <source>
        <dbReference type="Pfam" id="PF00561"/>
    </source>
</evidence>
<accession>A0A4Z1JL30</accession>
<evidence type="ECO:0000313" key="3">
    <source>
        <dbReference type="Proteomes" id="UP000297229"/>
    </source>
</evidence>
<dbReference type="EMBL" id="PQXM01000507">
    <property type="protein sequence ID" value="TGO71942.1"/>
    <property type="molecule type" value="Genomic_DNA"/>
</dbReference>
<proteinExistence type="predicted"/>
<sequence length="92" mass="9885">MAAVGFLFSSKTTTLPFGTSYAYVSIPRAFASKGHGVIATDLLSYGGTDKPDTLEPCIFKTITADIAQLLNHKNIEKVDAVGHDFGSLSYRK</sequence>
<dbReference type="Pfam" id="PF00561">
    <property type="entry name" value="Abhydrolase_1"/>
    <property type="match status" value="1"/>
</dbReference>
<reference evidence="2 3" key="1">
    <citation type="submission" date="2017-12" db="EMBL/GenBank/DDBJ databases">
        <title>Comparative genomics of Botrytis spp.</title>
        <authorList>
            <person name="Valero-Jimenez C.A."/>
            <person name="Tapia P."/>
            <person name="Veloso J."/>
            <person name="Silva-Moreno E."/>
            <person name="Staats M."/>
            <person name="Valdes J.H."/>
            <person name="Van Kan J.A.L."/>
        </authorList>
    </citation>
    <scope>NUCLEOTIDE SEQUENCE [LARGE SCALE GENOMIC DNA]</scope>
    <source>
        <strain evidence="2 3">Be9601</strain>
    </source>
</reference>
<name>A0A4Z1JL30_9HELO</name>
<dbReference type="AlphaFoldDB" id="A0A4Z1JL30"/>
<evidence type="ECO:0000313" key="2">
    <source>
        <dbReference type="EMBL" id="TGO71942.1"/>
    </source>
</evidence>